<proteinExistence type="inferred from homology"/>
<dbReference type="EMBL" id="JADFTS010000009">
    <property type="protein sequence ID" value="KAF9590756.1"/>
    <property type="molecule type" value="Genomic_DNA"/>
</dbReference>
<dbReference type="PANTHER" id="PTHR12730:SF0">
    <property type="entry name" value="PROTEIN SDA1 HOMOLOG"/>
    <property type="match status" value="1"/>
</dbReference>
<dbReference type="InterPro" id="IPR011009">
    <property type="entry name" value="Kinase-like_dom_sf"/>
</dbReference>
<feature type="region of interest" description="Disordered" evidence="2">
    <location>
        <begin position="105"/>
        <end position="135"/>
    </location>
</feature>
<organism evidence="4 5">
    <name type="scientific">Coptis chinensis</name>
    <dbReference type="NCBI Taxonomy" id="261450"/>
    <lineage>
        <taxon>Eukaryota</taxon>
        <taxon>Viridiplantae</taxon>
        <taxon>Streptophyta</taxon>
        <taxon>Embryophyta</taxon>
        <taxon>Tracheophyta</taxon>
        <taxon>Spermatophyta</taxon>
        <taxon>Magnoliopsida</taxon>
        <taxon>Ranunculales</taxon>
        <taxon>Ranunculaceae</taxon>
        <taxon>Coptidoideae</taxon>
        <taxon>Coptis</taxon>
    </lineage>
</organism>
<dbReference type="OrthoDB" id="10267235at2759"/>
<evidence type="ECO:0000256" key="1">
    <source>
        <dbReference type="RuleBase" id="RU365057"/>
    </source>
</evidence>
<comment type="subcellular location">
    <subcellularLocation>
        <location evidence="1">Nucleus</location>
        <location evidence="1">Nucleolus</location>
    </subcellularLocation>
</comment>
<keyword evidence="1" id="KW-0539">Nucleus</keyword>
<evidence type="ECO:0000259" key="3">
    <source>
        <dbReference type="Pfam" id="PF08158"/>
    </source>
</evidence>
<sequence length="135" mass="15719">MYRVQKCNALEQIEDYEYSCYNPIVFDLANHFCEMAALSFKTPHVLDYDKYPNEDERKAKRALVVLCDLHHRRVWFDERTANVISTACFHSSSSLPFLLGFERIEEGDGSDDSGDEDDMTPQNPQVIISREARYK</sequence>
<keyword evidence="5" id="KW-1185">Reference proteome</keyword>
<dbReference type="Gene3D" id="3.90.1200.10">
    <property type="match status" value="1"/>
</dbReference>
<dbReference type="GO" id="GO:0015031">
    <property type="term" value="P:protein transport"/>
    <property type="evidence" value="ECO:0007669"/>
    <property type="project" value="UniProtKB-KW"/>
</dbReference>
<evidence type="ECO:0000313" key="5">
    <source>
        <dbReference type="Proteomes" id="UP000631114"/>
    </source>
</evidence>
<protein>
    <recommendedName>
        <fullName evidence="1">Protein SDA1</fullName>
    </recommendedName>
</protein>
<dbReference type="Proteomes" id="UP000631114">
    <property type="component" value="Unassembled WGS sequence"/>
</dbReference>
<feature type="compositionally biased region" description="Acidic residues" evidence="2">
    <location>
        <begin position="105"/>
        <end position="119"/>
    </location>
</feature>
<dbReference type="InterPro" id="IPR027312">
    <property type="entry name" value="Sda1"/>
</dbReference>
<reference evidence="4 5" key="1">
    <citation type="submission" date="2020-10" db="EMBL/GenBank/DDBJ databases">
        <title>The Coptis chinensis genome and diversification of protoberbering-type alkaloids.</title>
        <authorList>
            <person name="Wang B."/>
            <person name="Shu S."/>
            <person name="Song C."/>
            <person name="Liu Y."/>
        </authorList>
    </citation>
    <scope>NUCLEOTIDE SEQUENCE [LARGE SCALE GENOMIC DNA]</scope>
    <source>
        <strain evidence="4">HL-2020</strain>
        <tissue evidence="4">Leaf</tissue>
    </source>
</reference>
<keyword evidence="1" id="KW-0813">Transport</keyword>
<name>A0A835LKK9_9MAGN</name>
<keyword evidence="1" id="KW-0653">Protein transport</keyword>
<comment type="caution">
    <text evidence="4">The sequence shown here is derived from an EMBL/GenBank/DDBJ whole genome shotgun (WGS) entry which is preliminary data.</text>
</comment>
<comment type="similarity">
    <text evidence="1">Belongs to the SDA1 family.</text>
</comment>
<dbReference type="GO" id="GO:0000055">
    <property type="term" value="P:ribosomal large subunit export from nucleus"/>
    <property type="evidence" value="ECO:0007669"/>
    <property type="project" value="UniProtKB-UniRule"/>
</dbReference>
<dbReference type="GO" id="GO:0042273">
    <property type="term" value="P:ribosomal large subunit biogenesis"/>
    <property type="evidence" value="ECO:0007669"/>
    <property type="project" value="UniProtKB-UniRule"/>
</dbReference>
<feature type="non-terminal residue" evidence="4">
    <location>
        <position position="135"/>
    </location>
</feature>
<dbReference type="SUPFAM" id="SSF56112">
    <property type="entry name" value="Protein kinase-like (PK-like)"/>
    <property type="match status" value="1"/>
</dbReference>
<dbReference type="Pfam" id="PF08158">
    <property type="entry name" value="SDA1_HEAT"/>
    <property type="match status" value="1"/>
</dbReference>
<dbReference type="InterPro" id="IPR012977">
    <property type="entry name" value="SDA1_N"/>
</dbReference>
<dbReference type="AlphaFoldDB" id="A0A835LKK9"/>
<evidence type="ECO:0000313" key="4">
    <source>
        <dbReference type="EMBL" id="KAF9590756.1"/>
    </source>
</evidence>
<accession>A0A835LKK9</accession>
<keyword evidence="1" id="KW-0690">Ribosome biogenesis</keyword>
<feature type="domain" description="SDA1 N-terminal" evidence="3">
    <location>
        <begin position="52"/>
        <end position="128"/>
    </location>
</feature>
<gene>
    <name evidence="4" type="ORF">IFM89_038069</name>
</gene>
<comment type="function">
    <text evidence="1">Required for 60S pre-ribosomal subunits export to the cytoplasm.</text>
</comment>
<dbReference type="GO" id="GO:0005730">
    <property type="term" value="C:nucleolus"/>
    <property type="evidence" value="ECO:0007669"/>
    <property type="project" value="UniProtKB-SubCell"/>
</dbReference>
<dbReference type="PANTHER" id="PTHR12730">
    <property type="entry name" value="HSDA/SDA1-RELATED"/>
    <property type="match status" value="1"/>
</dbReference>
<evidence type="ECO:0000256" key="2">
    <source>
        <dbReference type="SAM" id="MobiDB-lite"/>
    </source>
</evidence>